<comment type="caution">
    <text evidence="2">The sequence shown here is derived from an EMBL/GenBank/DDBJ whole genome shotgun (WGS) entry which is preliminary data.</text>
</comment>
<accession>A0A9P8C2Q3</accession>
<dbReference type="AlphaFoldDB" id="A0A9P8C2Q3"/>
<dbReference type="EMBL" id="MU251610">
    <property type="protein sequence ID" value="KAG9231312.1"/>
    <property type="molecule type" value="Genomic_DNA"/>
</dbReference>
<proteinExistence type="predicted"/>
<protein>
    <submittedName>
        <fullName evidence="2">Uncharacterized protein</fullName>
    </submittedName>
</protein>
<feature type="compositionally biased region" description="Low complexity" evidence="1">
    <location>
        <begin position="247"/>
        <end position="269"/>
    </location>
</feature>
<dbReference type="Proteomes" id="UP000824998">
    <property type="component" value="Unassembled WGS sequence"/>
</dbReference>
<feature type="region of interest" description="Disordered" evidence="1">
    <location>
        <begin position="247"/>
        <end position="280"/>
    </location>
</feature>
<reference evidence="2" key="1">
    <citation type="journal article" date="2021" name="IMA Fungus">
        <title>Genomic characterization of three marine fungi, including Emericellopsis atlantica sp. nov. with signatures of a generalist lifestyle and marine biomass degradation.</title>
        <authorList>
            <person name="Hagestad O.C."/>
            <person name="Hou L."/>
            <person name="Andersen J.H."/>
            <person name="Hansen E.H."/>
            <person name="Altermark B."/>
            <person name="Li C."/>
            <person name="Kuhnert E."/>
            <person name="Cox R.J."/>
            <person name="Crous P.W."/>
            <person name="Spatafora J.W."/>
            <person name="Lail K."/>
            <person name="Amirebrahimi M."/>
            <person name="Lipzen A."/>
            <person name="Pangilinan J."/>
            <person name="Andreopoulos W."/>
            <person name="Hayes R.D."/>
            <person name="Ng V."/>
            <person name="Grigoriev I.V."/>
            <person name="Jackson S.A."/>
            <person name="Sutton T.D.S."/>
            <person name="Dobson A.D.W."/>
            <person name="Rama T."/>
        </authorList>
    </citation>
    <scope>NUCLEOTIDE SEQUENCE</scope>
    <source>
        <strain evidence="2">TRa018bII</strain>
    </source>
</reference>
<feature type="non-terminal residue" evidence="2">
    <location>
        <position position="280"/>
    </location>
</feature>
<organism evidence="2 3">
    <name type="scientific">Amylocarpus encephaloides</name>
    <dbReference type="NCBI Taxonomy" id="45428"/>
    <lineage>
        <taxon>Eukaryota</taxon>
        <taxon>Fungi</taxon>
        <taxon>Dikarya</taxon>
        <taxon>Ascomycota</taxon>
        <taxon>Pezizomycotina</taxon>
        <taxon>Leotiomycetes</taxon>
        <taxon>Helotiales</taxon>
        <taxon>Helotiales incertae sedis</taxon>
        <taxon>Amylocarpus</taxon>
    </lineage>
</organism>
<evidence type="ECO:0000313" key="2">
    <source>
        <dbReference type="EMBL" id="KAG9231312.1"/>
    </source>
</evidence>
<sequence length="280" mass="27461">GSCQTGYTLCQPAGATSINPPSIGSDGFQNLLTDLLASQLPALKRADGTASLCCISSLSCLTLANLALPFCYDKFTTNFLLPDNSFGTVATGSYTSSNGDTANLISGDYTLANGQAGNIYSGVAKPNTATLALPSQFTASGVGSAVPATALGGVVTLTYTTSLPGSTFPATTVSPTTLPGSTYSSVITVPITIASTVGGSVSTTTAATSETTVSTAAPSTIAGTTREASTAPGTVATLTTTQAVPVSSSASASVASASASETKKSAASSLQSEKSAMGVL</sequence>
<gene>
    <name evidence="2" type="ORF">BJ875DRAFT_362422</name>
</gene>
<keyword evidence="3" id="KW-1185">Reference proteome</keyword>
<feature type="non-terminal residue" evidence="2">
    <location>
        <position position="1"/>
    </location>
</feature>
<name>A0A9P8C2Q3_9HELO</name>
<evidence type="ECO:0000256" key="1">
    <source>
        <dbReference type="SAM" id="MobiDB-lite"/>
    </source>
</evidence>
<dbReference type="OrthoDB" id="3438781at2759"/>
<evidence type="ECO:0000313" key="3">
    <source>
        <dbReference type="Proteomes" id="UP000824998"/>
    </source>
</evidence>